<accession>A0A382A839</accession>
<dbReference type="InterPro" id="IPR020828">
    <property type="entry name" value="GlycerAld_3-P_DH_NAD(P)-bd"/>
</dbReference>
<dbReference type="SUPFAM" id="SSF51735">
    <property type="entry name" value="NAD(P)-binding Rossmann-fold domains"/>
    <property type="match status" value="1"/>
</dbReference>
<dbReference type="SMART" id="SM00846">
    <property type="entry name" value="Gp_dh_N"/>
    <property type="match status" value="1"/>
</dbReference>
<dbReference type="PANTHER" id="PTHR43148">
    <property type="entry name" value="GLYCERALDEHYDE-3-PHOSPHATE DEHYDROGENASE 2"/>
    <property type="match status" value="1"/>
</dbReference>
<dbReference type="AlphaFoldDB" id="A0A382A839"/>
<gene>
    <name evidence="3" type="ORF">METZ01_LOCUS149967</name>
</gene>
<evidence type="ECO:0000256" key="1">
    <source>
        <dbReference type="ARBA" id="ARBA00023002"/>
    </source>
</evidence>
<feature type="non-terminal residue" evidence="3">
    <location>
        <position position="51"/>
    </location>
</feature>
<proteinExistence type="predicted"/>
<keyword evidence="1" id="KW-0560">Oxidoreductase</keyword>
<dbReference type="EMBL" id="UINC01024108">
    <property type="protein sequence ID" value="SVA97113.1"/>
    <property type="molecule type" value="Genomic_DNA"/>
</dbReference>
<dbReference type="Gene3D" id="3.40.50.720">
    <property type="entry name" value="NAD(P)-binding Rossmann-like Domain"/>
    <property type="match status" value="1"/>
</dbReference>
<feature type="domain" description="Glyceraldehyde 3-phosphate dehydrogenase NAD(P) binding" evidence="2">
    <location>
        <begin position="3"/>
        <end position="51"/>
    </location>
</feature>
<evidence type="ECO:0000259" key="2">
    <source>
        <dbReference type="SMART" id="SM00846"/>
    </source>
</evidence>
<dbReference type="GO" id="GO:0016620">
    <property type="term" value="F:oxidoreductase activity, acting on the aldehyde or oxo group of donors, NAD or NADP as acceptor"/>
    <property type="evidence" value="ECO:0007669"/>
    <property type="project" value="InterPro"/>
</dbReference>
<dbReference type="InterPro" id="IPR020831">
    <property type="entry name" value="GlycerAld/Erythrose_P_DH"/>
</dbReference>
<sequence length="51" mass="5642">MTIKVAINGFGRIGRNVFRALYESGKQDKFEVAAVNDLGDANTNAHLLQYD</sequence>
<evidence type="ECO:0000313" key="3">
    <source>
        <dbReference type="EMBL" id="SVA97113.1"/>
    </source>
</evidence>
<protein>
    <recommendedName>
        <fullName evidence="2">Glyceraldehyde 3-phosphate dehydrogenase NAD(P) binding domain-containing protein</fullName>
    </recommendedName>
</protein>
<name>A0A382A839_9ZZZZ</name>
<dbReference type="InterPro" id="IPR036291">
    <property type="entry name" value="NAD(P)-bd_dom_sf"/>
</dbReference>
<reference evidence="3" key="1">
    <citation type="submission" date="2018-05" db="EMBL/GenBank/DDBJ databases">
        <authorList>
            <person name="Lanie J.A."/>
            <person name="Ng W.-L."/>
            <person name="Kazmierczak K.M."/>
            <person name="Andrzejewski T.M."/>
            <person name="Davidsen T.M."/>
            <person name="Wayne K.J."/>
            <person name="Tettelin H."/>
            <person name="Glass J.I."/>
            <person name="Rusch D."/>
            <person name="Podicherti R."/>
            <person name="Tsui H.-C.T."/>
            <person name="Winkler M.E."/>
        </authorList>
    </citation>
    <scope>NUCLEOTIDE SEQUENCE</scope>
</reference>
<dbReference type="Pfam" id="PF00044">
    <property type="entry name" value="Gp_dh_N"/>
    <property type="match status" value="1"/>
</dbReference>
<organism evidence="3">
    <name type="scientific">marine metagenome</name>
    <dbReference type="NCBI Taxonomy" id="408172"/>
    <lineage>
        <taxon>unclassified sequences</taxon>
        <taxon>metagenomes</taxon>
        <taxon>ecological metagenomes</taxon>
    </lineage>
</organism>
<dbReference type="GO" id="GO:0051287">
    <property type="term" value="F:NAD binding"/>
    <property type="evidence" value="ECO:0007669"/>
    <property type="project" value="InterPro"/>
</dbReference>